<reference evidence="2" key="1">
    <citation type="submission" date="2022-06" db="EMBL/GenBank/DDBJ databases">
        <title>Uncovering the hologenomic basis of an extraordinary plant invasion.</title>
        <authorList>
            <person name="Bieker V.C."/>
            <person name="Martin M.D."/>
            <person name="Gilbert T."/>
            <person name="Hodgins K."/>
            <person name="Battlay P."/>
            <person name="Petersen B."/>
            <person name="Wilson J."/>
        </authorList>
    </citation>
    <scope>NUCLEOTIDE SEQUENCE</scope>
    <source>
        <strain evidence="2">AA19_3_7</strain>
        <tissue evidence="2">Leaf</tissue>
    </source>
</reference>
<evidence type="ECO:0000256" key="1">
    <source>
        <dbReference type="SAM" id="MobiDB-lite"/>
    </source>
</evidence>
<dbReference type="AlphaFoldDB" id="A0AAD5G1V2"/>
<keyword evidence="3" id="KW-1185">Reference proteome</keyword>
<protein>
    <submittedName>
        <fullName evidence="2">Uncharacterized protein</fullName>
    </submittedName>
</protein>
<feature type="compositionally biased region" description="Acidic residues" evidence="1">
    <location>
        <begin position="14"/>
        <end position="25"/>
    </location>
</feature>
<comment type="caution">
    <text evidence="2">The sequence shown here is derived from an EMBL/GenBank/DDBJ whole genome shotgun (WGS) entry which is preliminary data.</text>
</comment>
<sequence length="172" mass="19131">MENMEPDYIFLVETENEDEENNFDGDQDKDFNGDEDENEYDGKDCYGSSVYGDNEPYPLSNPNSLDPIISWPKSYRKSMDLYGGVASPNLKFLGSSSLSLLGGSFVSSSPKRRRASNTITGSDDHLLPPQEHYSSDHSLHNQRIQNEKSSQTGKSSFGQAVANGIYMLCFSS</sequence>
<name>A0AAD5G1V2_AMBAR</name>
<dbReference type="Proteomes" id="UP001206925">
    <property type="component" value="Unassembled WGS sequence"/>
</dbReference>
<gene>
    <name evidence="2" type="ORF">M8C21_026376</name>
</gene>
<evidence type="ECO:0000313" key="2">
    <source>
        <dbReference type="EMBL" id="KAI7725007.1"/>
    </source>
</evidence>
<evidence type="ECO:0000313" key="3">
    <source>
        <dbReference type="Proteomes" id="UP001206925"/>
    </source>
</evidence>
<accession>A0AAD5G1V2</accession>
<feature type="region of interest" description="Disordered" evidence="1">
    <location>
        <begin position="106"/>
        <end position="155"/>
    </location>
</feature>
<proteinExistence type="predicted"/>
<dbReference type="EMBL" id="JAMZMK010012102">
    <property type="protein sequence ID" value="KAI7725007.1"/>
    <property type="molecule type" value="Genomic_DNA"/>
</dbReference>
<feature type="compositionally biased region" description="Polar residues" evidence="1">
    <location>
        <begin position="141"/>
        <end position="155"/>
    </location>
</feature>
<feature type="region of interest" description="Disordered" evidence="1">
    <location>
        <begin position="14"/>
        <end position="65"/>
    </location>
</feature>
<organism evidence="2 3">
    <name type="scientific">Ambrosia artemisiifolia</name>
    <name type="common">Common ragweed</name>
    <dbReference type="NCBI Taxonomy" id="4212"/>
    <lineage>
        <taxon>Eukaryota</taxon>
        <taxon>Viridiplantae</taxon>
        <taxon>Streptophyta</taxon>
        <taxon>Embryophyta</taxon>
        <taxon>Tracheophyta</taxon>
        <taxon>Spermatophyta</taxon>
        <taxon>Magnoliopsida</taxon>
        <taxon>eudicotyledons</taxon>
        <taxon>Gunneridae</taxon>
        <taxon>Pentapetalae</taxon>
        <taxon>asterids</taxon>
        <taxon>campanulids</taxon>
        <taxon>Asterales</taxon>
        <taxon>Asteraceae</taxon>
        <taxon>Asteroideae</taxon>
        <taxon>Heliantheae alliance</taxon>
        <taxon>Heliantheae</taxon>
        <taxon>Ambrosia</taxon>
    </lineage>
</organism>